<sequence length="161" mass="17719">LLVAAPKQSKAPPSSLQLSNSAPSFNRGSAVHSMSALWPDLVYVDVDWYDFETSAAEAGIVEGRVTTTSRQILITSTTLPLHRVAKNNAAVVKYIVRRGDVHSLPEVDSFREYSRTLCFGFEPKPARTVKRGILKLYFIPRSMLVECFATVPSKVSATFDG</sequence>
<organism evidence="1 2">
    <name type="scientific">Plasmodiophora brassicae</name>
    <name type="common">Clubroot disease agent</name>
    <dbReference type="NCBI Taxonomy" id="37360"/>
    <lineage>
        <taxon>Eukaryota</taxon>
        <taxon>Sar</taxon>
        <taxon>Rhizaria</taxon>
        <taxon>Endomyxa</taxon>
        <taxon>Phytomyxea</taxon>
        <taxon>Plasmodiophorida</taxon>
        <taxon>Plasmodiophoridae</taxon>
        <taxon>Plasmodiophora</taxon>
    </lineage>
</organism>
<reference evidence="1 2" key="1">
    <citation type="submission" date="2015-02" db="EMBL/GenBank/DDBJ databases">
        <authorList>
            <person name="Chooi Y.-H."/>
        </authorList>
    </citation>
    <scope>NUCLEOTIDE SEQUENCE [LARGE SCALE GENOMIC DNA]</scope>
    <source>
        <strain evidence="1">E3</strain>
    </source>
</reference>
<name>A0A0G4IGQ0_PLABS</name>
<dbReference type="OrthoDB" id="1607513at2759"/>
<accession>A0A0G4IGQ0</accession>
<gene>
    <name evidence="1" type="ORF">PBRA_000181</name>
</gene>
<dbReference type="Proteomes" id="UP000039324">
    <property type="component" value="Unassembled WGS sequence"/>
</dbReference>
<proteinExistence type="predicted"/>
<protein>
    <submittedName>
        <fullName evidence="1">Uncharacterized protein</fullName>
    </submittedName>
</protein>
<dbReference type="AlphaFoldDB" id="A0A0G4IGQ0"/>
<dbReference type="EMBL" id="CDSF01000001">
    <property type="protein sequence ID" value="CEO94396.1"/>
    <property type="molecule type" value="Genomic_DNA"/>
</dbReference>
<evidence type="ECO:0000313" key="2">
    <source>
        <dbReference type="Proteomes" id="UP000039324"/>
    </source>
</evidence>
<keyword evidence="2" id="KW-1185">Reference proteome</keyword>
<feature type="non-terminal residue" evidence="1">
    <location>
        <position position="1"/>
    </location>
</feature>
<evidence type="ECO:0000313" key="1">
    <source>
        <dbReference type="EMBL" id="CEO94396.1"/>
    </source>
</evidence>